<dbReference type="SUPFAM" id="SSF56112">
    <property type="entry name" value="Protein kinase-like (PK-like)"/>
    <property type="match status" value="1"/>
</dbReference>
<evidence type="ECO:0000256" key="9">
    <source>
        <dbReference type="SAM" id="SignalP"/>
    </source>
</evidence>
<evidence type="ECO:0000256" key="2">
    <source>
        <dbReference type="ARBA" id="ARBA00022527"/>
    </source>
</evidence>
<dbReference type="Proteomes" id="UP000772434">
    <property type="component" value="Unassembled WGS sequence"/>
</dbReference>
<comment type="caution">
    <text evidence="11">The sequence shown here is derived from an EMBL/GenBank/DDBJ whole genome shotgun (WGS) entry which is preliminary data.</text>
</comment>
<evidence type="ECO:0000259" key="10">
    <source>
        <dbReference type="Pfam" id="PF01163"/>
    </source>
</evidence>
<dbReference type="Gene3D" id="3.90.1200.10">
    <property type="match status" value="1"/>
</dbReference>
<dbReference type="AlphaFoldDB" id="A0A9P5PRS7"/>
<evidence type="ECO:0000256" key="1">
    <source>
        <dbReference type="ARBA" id="ARBA00012513"/>
    </source>
</evidence>
<feature type="domain" description="RIO-type" evidence="10">
    <location>
        <begin position="112"/>
        <end position="211"/>
    </location>
</feature>
<gene>
    <name evidence="11" type="ORF">BDP27DRAFT_1422204</name>
</gene>
<organism evidence="11 12">
    <name type="scientific">Rhodocollybia butyracea</name>
    <dbReference type="NCBI Taxonomy" id="206335"/>
    <lineage>
        <taxon>Eukaryota</taxon>
        <taxon>Fungi</taxon>
        <taxon>Dikarya</taxon>
        <taxon>Basidiomycota</taxon>
        <taxon>Agaricomycotina</taxon>
        <taxon>Agaricomycetes</taxon>
        <taxon>Agaricomycetidae</taxon>
        <taxon>Agaricales</taxon>
        <taxon>Marasmiineae</taxon>
        <taxon>Omphalotaceae</taxon>
        <taxon>Rhodocollybia</taxon>
    </lineage>
</organism>
<comment type="catalytic activity">
    <reaction evidence="8">
        <text>L-seryl-[protein] + ATP = O-phospho-L-seryl-[protein] + ADP + H(+)</text>
        <dbReference type="Rhea" id="RHEA:17989"/>
        <dbReference type="Rhea" id="RHEA-COMP:9863"/>
        <dbReference type="Rhea" id="RHEA-COMP:11604"/>
        <dbReference type="ChEBI" id="CHEBI:15378"/>
        <dbReference type="ChEBI" id="CHEBI:29999"/>
        <dbReference type="ChEBI" id="CHEBI:30616"/>
        <dbReference type="ChEBI" id="CHEBI:83421"/>
        <dbReference type="ChEBI" id="CHEBI:456216"/>
        <dbReference type="EC" id="2.7.11.1"/>
    </reaction>
</comment>
<feature type="chain" id="PRO_5040181089" description="non-specific serine/threonine protein kinase" evidence="9">
    <location>
        <begin position="23"/>
        <end position="229"/>
    </location>
</feature>
<evidence type="ECO:0000313" key="11">
    <source>
        <dbReference type="EMBL" id="KAF9068169.1"/>
    </source>
</evidence>
<evidence type="ECO:0000256" key="3">
    <source>
        <dbReference type="ARBA" id="ARBA00022679"/>
    </source>
</evidence>
<keyword evidence="4" id="KW-0547">Nucleotide-binding</keyword>
<reference evidence="11" key="1">
    <citation type="submission" date="2020-11" db="EMBL/GenBank/DDBJ databases">
        <authorList>
            <consortium name="DOE Joint Genome Institute"/>
            <person name="Ahrendt S."/>
            <person name="Riley R."/>
            <person name="Andreopoulos W."/>
            <person name="Labutti K."/>
            <person name="Pangilinan J."/>
            <person name="Ruiz-Duenas F.J."/>
            <person name="Barrasa J.M."/>
            <person name="Sanchez-Garcia M."/>
            <person name="Camarero S."/>
            <person name="Miyauchi S."/>
            <person name="Serrano A."/>
            <person name="Linde D."/>
            <person name="Babiker R."/>
            <person name="Drula E."/>
            <person name="Ayuso-Fernandez I."/>
            <person name="Pacheco R."/>
            <person name="Padilla G."/>
            <person name="Ferreira P."/>
            <person name="Barriuso J."/>
            <person name="Kellner H."/>
            <person name="Castanera R."/>
            <person name="Alfaro M."/>
            <person name="Ramirez L."/>
            <person name="Pisabarro A.G."/>
            <person name="Kuo A."/>
            <person name="Tritt A."/>
            <person name="Lipzen A."/>
            <person name="He G."/>
            <person name="Yan M."/>
            <person name="Ng V."/>
            <person name="Cullen D."/>
            <person name="Martin F."/>
            <person name="Rosso M.-N."/>
            <person name="Henrissat B."/>
            <person name="Hibbett D."/>
            <person name="Martinez A.T."/>
            <person name="Grigoriev I.V."/>
        </authorList>
    </citation>
    <scope>NUCLEOTIDE SEQUENCE</scope>
    <source>
        <strain evidence="11">AH 40177</strain>
    </source>
</reference>
<accession>A0A9P5PRS7</accession>
<keyword evidence="3" id="KW-0808">Transferase</keyword>
<sequence length="229" mass="26189">MHFPSFALSLYALSTVLPTIYAAPFQHTYFSLQRRAATTLTIDGNIAVIGAQLTPPENEYCPVYELGHLDSAFFIETLLTDYFNRSLLDSWNGKENPGYVIKIFKRKRLNQKEIEGLKLVHQFIAMDEKEKAVVMLEAPGKTLAKLLEGHPNEKAVWKQWIPKIAEEAARIAKTYGVYHTDLNAGNIVIDTKTDKVTLIDWEYYLKSDDPKLTDAAVIQNYLEEFWLED</sequence>
<keyword evidence="2" id="KW-0723">Serine/threonine-protein kinase</keyword>
<protein>
    <recommendedName>
        <fullName evidence="1">non-specific serine/threonine protein kinase</fullName>
        <ecNumber evidence="1">2.7.11.1</ecNumber>
    </recommendedName>
</protein>
<dbReference type="Pfam" id="PF01163">
    <property type="entry name" value="RIO1"/>
    <property type="match status" value="1"/>
</dbReference>
<keyword evidence="5" id="KW-0418">Kinase</keyword>
<feature type="signal peptide" evidence="9">
    <location>
        <begin position="1"/>
        <end position="22"/>
    </location>
</feature>
<keyword evidence="12" id="KW-1185">Reference proteome</keyword>
<evidence type="ECO:0000256" key="5">
    <source>
        <dbReference type="ARBA" id="ARBA00022777"/>
    </source>
</evidence>
<dbReference type="InterPro" id="IPR011009">
    <property type="entry name" value="Kinase-like_dom_sf"/>
</dbReference>
<evidence type="ECO:0000256" key="8">
    <source>
        <dbReference type="ARBA" id="ARBA00048679"/>
    </source>
</evidence>
<comment type="catalytic activity">
    <reaction evidence="7">
        <text>L-threonyl-[protein] + ATP = O-phospho-L-threonyl-[protein] + ADP + H(+)</text>
        <dbReference type="Rhea" id="RHEA:46608"/>
        <dbReference type="Rhea" id="RHEA-COMP:11060"/>
        <dbReference type="Rhea" id="RHEA-COMP:11605"/>
        <dbReference type="ChEBI" id="CHEBI:15378"/>
        <dbReference type="ChEBI" id="CHEBI:30013"/>
        <dbReference type="ChEBI" id="CHEBI:30616"/>
        <dbReference type="ChEBI" id="CHEBI:61977"/>
        <dbReference type="ChEBI" id="CHEBI:456216"/>
        <dbReference type="EC" id="2.7.11.1"/>
    </reaction>
</comment>
<evidence type="ECO:0000313" key="12">
    <source>
        <dbReference type="Proteomes" id="UP000772434"/>
    </source>
</evidence>
<evidence type="ECO:0000256" key="6">
    <source>
        <dbReference type="ARBA" id="ARBA00022840"/>
    </source>
</evidence>
<dbReference type="GO" id="GO:0004674">
    <property type="term" value="F:protein serine/threonine kinase activity"/>
    <property type="evidence" value="ECO:0007669"/>
    <property type="project" value="UniProtKB-KW"/>
</dbReference>
<proteinExistence type="predicted"/>
<dbReference type="EMBL" id="JADNRY010000064">
    <property type="protein sequence ID" value="KAF9068169.1"/>
    <property type="molecule type" value="Genomic_DNA"/>
</dbReference>
<dbReference type="EC" id="2.7.11.1" evidence="1"/>
<keyword evidence="9" id="KW-0732">Signal</keyword>
<evidence type="ECO:0000256" key="4">
    <source>
        <dbReference type="ARBA" id="ARBA00022741"/>
    </source>
</evidence>
<name>A0A9P5PRS7_9AGAR</name>
<dbReference type="OrthoDB" id="3055424at2759"/>
<dbReference type="GO" id="GO:0005524">
    <property type="term" value="F:ATP binding"/>
    <property type="evidence" value="ECO:0007669"/>
    <property type="project" value="UniProtKB-KW"/>
</dbReference>
<evidence type="ECO:0000256" key="7">
    <source>
        <dbReference type="ARBA" id="ARBA00047899"/>
    </source>
</evidence>
<keyword evidence="6" id="KW-0067">ATP-binding</keyword>
<dbReference type="InterPro" id="IPR018934">
    <property type="entry name" value="RIO_dom"/>
</dbReference>